<name>A0A381WER6_9ZZZZ</name>
<evidence type="ECO:0008006" key="2">
    <source>
        <dbReference type="Google" id="ProtNLM"/>
    </source>
</evidence>
<reference evidence="1" key="1">
    <citation type="submission" date="2018-05" db="EMBL/GenBank/DDBJ databases">
        <authorList>
            <person name="Lanie J.A."/>
            <person name="Ng W.-L."/>
            <person name="Kazmierczak K.M."/>
            <person name="Andrzejewski T.M."/>
            <person name="Davidsen T.M."/>
            <person name="Wayne K.J."/>
            <person name="Tettelin H."/>
            <person name="Glass J.I."/>
            <person name="Rusch D."/>
            <person name="Podicherti R."/>
            <person name="Tsui H.-C.T."/>
            <person name="Winkler M.E."/>
        </authorList>
    </citation>
    <scope>NUCLEOTIDE SEQUENCE</scope>
</reference>
<dbReference type="InterPro" id="IPR036465">
    <property type="entry name" value="vWFA_dom_sf"/>
</dbReference>
<dbReference type="InterPro" id="IPR011195">
    <property type="entry name" value="UCP010256"/>
</dbReference>
<dbReference type="AlphaFoldDB" id="A0A381WER6"/>
<protein>
    <recommendedName>
        <fullName evidence="2">VWFA domain-containing protein</fullName>
    </recommendedName>
</protein>
<organism evidence="1">
    <name type="scientific">marine metagenome</name>
    <dbReference type="NCBI Taxonomy" id="408172"/>
    <lineage>
        <taxon>unclassified sequences</taxon>
        <taxon>metagenomes</taxon>
        <taxon>ecological metagenomes</taxon>
    </lineage>
</organism>
<proteinExistence type="predicted"/>
<dbReference type="Pfam" id="PF05762">
    <property type="entry name" value="VWA_CoxE"/>
    <property type="match status" value="1"/>
</dbReference>
<dbReference type="PANTHER" id="PTHR39338">
    <property type="entry name" value="BLL5662 PROTEIN-RELATED"/>
    <property type="match status" value="1"/>
</dbReference>
<dbReference type="PIRSF" id="PIRSF010256">
    <property type="entry name" value="CoxE_vWa"/>
    <property type="match status" value="1"/>
</dbReference>
<dbReference type="EMBL" id="UINC01011564">
    <property type="protein sequence ID" value="SVA50952.1"/>
    <property type="molecule type" value="Genomic_DNA"/>
</dbReference>
<dbReference type="SUPFAM" id="SSF53300">
    <property type="entry name" value="vWA-like"/>
    <property type="match status" value="1"/>
</dbReference>
<sequence length="440" mass="50423">LDRVLTDFVKALRNADVRVSPAETMDAVSVINTIGYGDKNLLKRSLSIALPKTVEEKQQFDICFDNFFKTENRKNILEKDTKGIETDLDSTSNLENNLLGKSQNDIMLEIQKAAEKTEISQIKYFTQRAVFSRRILEELGVSELEDKIRELGLLSEETLPSEQEKYLRNRLSNLREKVSDYVQQQFLLHGDVSGKKLREQVFKSMNMAQIDKSYLNEVHSLVRRMAKRLANMYSRRKKNYRKGKLNIRKTIQDNWINQGILFNLRWSYKKIDKPKIIIICDVSGSVGAYSRFMLMFLFSLTEVISKIRAFVFSSHLGEVTDAFKSNQLESAIEEALTKYGGGSTDYAQALSDLASLCMDEIDKKTTVVILGDARNNFGPDKAFILKGIYERAKQVLWLNPEGKYRWDTGDSIMTTYSSYCTKVFQCGNLGQLERVISSLL</sequence>
<accession>A0A381WER6</accession>
<feature type="non-terminal residue" evidence="1">
    <location>
        <position position="1"/>
    </location>
</feature>
<evidence type="ECO:0000313" key="1">
    <source>
        <dbReference type="EMBL" id="SVA50952.1"/>
    </source>
</evidence>
<feature type="non-terminal residue" evidence="1">
    <location>
        <position position="440"/>
    </location>
</feature>
<dbReference type="InterPro" id="IPR008912">
    <property type="entry name" value="Uncharacterised_CoxE"/>
</dbReference>
<dbReference type="PANTHER" id="PTHR39338:SF5">
    <property type="entry name" value="BLR6139 PROTEIN"/>
    <property type="match status" value="1"/>
</dbReference>
<gene>
    <name evidence="1" type="ORF">METZ01_LOCUS103806</name>
</gene>